<dbReference type="GO" id="GO:0005737">
    <property type="term" value="C:cytoplasm"/>
    <property type="evidence" value="ECO:0007669"/>
    <property type="project" value="TreeGrafter"/>
</dbReference>
<dbReference type="Gene3D" id="2.30.29.30">
    <property type="entry name" value="Pleckstrin-homology domain (PH domain)/Phosphotyrosine-binding domain (PTB)"/>
    <property type="match status" value="1"/>
</dbReference>
<dbReference type="InterPro" id="IPR010569">
    <property type="entry name" value="Myotubularin-like_Pase_dom"/>
</dbReference>
<reference evidence="3" key="1">
    <citation type="submission" date="2017-01" db="EMBL/GenBank/DDBJ databases">
        <title>A deep insight into the sialotranscriptome of adult male and female Cluex tarsalis mosquitoes.</title>
        <authorList>
            <person name="Ribeiro J.M."/>
            <person name="Moreira F."/>
            <person name="Bernard K.A."/>
            <person name="Calvo E."/>
        </authorList>
    </citation>
    <scope>NUCLEOTIDE SEQUENCE</scope>
    <source>
        <strain evidence="3">Kern County</strain>
        <tissue evidence="3">Salivary glands</tissue>
    </source>
</reference>
<dbReference type="PANTHER" id="PTHR10807">
    <property type="entry name" value="MYOTUBULARIN-RELATED"/>
    <property type="match status" value="1"/>
</dbReference>
<dbReference type="AlphaFoldDB" id="A0A1Q3G1C6"/>
<comment type="similarity">
    <text evidence="1">Belongs to the protein-tyrosine phosphatase family. Non-receptor class myotubularin subfamily.</text>
</comment>
<organism evidence="3">
    <name type="scientific">Culex tarsalis</name>
    <name type="common">Encephalitis mosquito</name>
    <dbReference type="NCBI Taxonomy" id="7177"/>
    <lineage>
        <taxon>Eukaryota</taxon>
        <taxon>Metazoa</taxon>
        <taxon>Ecdysozoa</taxon>
        <taxon>Arthropoda</taxon>
        <taxon>Hexapoda</taxon>
        <taxon>Insecta</taxon>
        <taxon>Pterygota</taxon>
        <taxon>Neoptera</taxon>
        <taxon>Endopterygota</taxon>
        <taxon>Diptera</taxon>
        <taxon>Nematocera</taxon>
        <taxon>Culicoidea</taxon>
        <taxon>Culicidae</taxon>
        <taxon>Culicinae</taxon>
        <taxon>Culicini</taxon>
        <taxon>Culex</taxon>
        <taxon>Culex</taxon>
    </lineage>
</organism>
<dbReference type="GO" id="GO:0016020">
    <property type="term" value="C:membrane"/>
    <property type="evidence" value="ECO:0007669"/>
    <property type="project" value="TreeGrafter"/>
</dbReference>
<dbReference type="InterPro" id="IPR029021">
    <property type="entry name" value="Prot-tyrosine_phosphatase-like"/>
</dbReference>
<accession>A0A1Q3G1C6</accession>
<dbReference type="PANTHER" id="PTHR10807:SF110">
    <property type="entry name" value="FI17948P1"/>
    <property type="match status" value="1"/>
</dbReference>
<dbReference type="PROSITE" id="PS51339">
    <property type="entry name" value="PPASE_MYOTUBULARIN"/>
    <property type="match status" value="1"/>
</dbReference>
<proteinExistence type="inferred from homology"/>
<dbReference type="EMBL" id="GFDL01001489">
    <property type="protein sequence ID" value="JAV33556.1"/>
    <property type="molecule type" value="Transcribed_RNA"/>
</dbReference>
<name>A0A1Q3G1C6_CULTA</name>
<evidence type="ECO:0000259" key="2">
    <source>
        <dbReference type="PROSITE" id="PS51339"/>
    </source>
</evidence>
<dbReference type="InterPro" id="IPR022587">
    <property type="entry name" value="MTMR12-like_C"/>
</dbReference>
<evidence type="ECO:0000313" key="3">
    <source>
        <dbReference type="EMBL" id="JAV33556.1"/>
    </source>
</evidence>
<feature type="domain" description="Myotubularin phosphatase" evidence="2">
    <location>
        <begin position="197"/>
        <end position="586"/>
    </location>
</feature>
<dbReference type="CDD" id="cd14537">
    <property type="entry name" value="PTP-MTMR10-like"/>
    <property type="match status" value="1"/>
</dbReference>
<dbReference type="GO" id="GO:0046856">
    <property type="term" value="P:phosphatidylinositol dephosphorylation"/>
    <property type="evidence" value="ECO:0007669"/>
    <property type="project" value="TreeGrafter"/>
</dbReference>
<dbReference type="InterPro" id="IPR030564">
    <property type="entry name" value="Myotubularin"/>
</dbReference>
<dbReference type="SUPFAM" id="SSF52799">
    <property type="entry name" value="(Phosphotyrosine protein) phosphatases II"/>
    <property type="match status" value="1"/>
</dbReference>
<evidence type="ECO:0000256" key="1">
    <source>
        <dbReference type="ARBA" id="ARBA00007471"/>
    </source>
</evidence>
<dbReference type="Pfam" id="PF12578">
    <property type="entry name" value="3-PAP"/>
    <property type="match status" value="1"/>
</dbReference>
<protein>
    <submittedName>
        <fullName evidence="3">Putative phosphatidylinositol 3-phosphate 3-phosphatase myotubularin mtm1</fullName>
    </submittedName>
</protein>
<dbReference type="InterPro" id="IPR011993">
    <property type="entry name" value="PH-like_dom_sf"/>
</dbReference>
<dbReference type="Pfam" id="PF06602">
    <property type="entry name" value="Myotub-related"/>
    <property type="match status" value="1"/>
</dbReference>
<dbReference type="SUPFAM" id="SSF50729">
    <property type="entry name" value="PH domain-like"/>
    <property type="match status" value="1"/>
</dbReference>
<sequence length="701" mass="81163">MSDLHPNRNRESSEMNFTSYVKEDFGEQHSSSQYEMKFVPGEIEVARVNNVNLFTTHCTKENKNMDEKEGALVITNFRICFLCKESDQEETTANQKNMFLGKYDVTLSNVDKIVQLTDKKQRAVNPQIKNSSKIETIKIVCKNFRYFTFGFKKAGIGKGKYIADALVKFAFPTKHNLLFLYNYKEKYYSSIRYVNMFDTKCDWVKEIKRCGAESGWRVLTRDRMEIDSSLPMHYVVPRHLSDAEYVNISKSFRNGRSAIWVWSMGNANLVRMAELKPEIASSTIENTLLEHVRKCDPSKKAPQLMELSKLLPRIQEVNLAYLKLRKLCTPETDSDFMAQDSRFQTLLEKTYWLLYVSVCLKQSVEAAKLLMMERTVVLQELNGRDMSCVISSLVQLLLDSSFRTINGFQTLIQKEWICLGHPFSDRFGHVCGGTSDEQSPLFLLFLDCVWQLLNQFPEKFEFSQTFLTSLWDSVFLQIFDTFQFNCETERQIAQLNDRIVLRPVWDWGEQFNDKDIALFTNPLYRKNAFDNLNVCNRTMSQNDSTEKKIASGLMNETTIPPSDIPTISFIEPLCSLKDIEIWQQCYFRWIPFLEIKNGGFPHIDLFNRAVQNNISLLQKLLLGGNISSSEEKLLPSKEFTLNSKNKPEALEEYGTDESKMQFINSFFPFTSNAMYTDFLDILFTNEDFLCDGSIIDSTSLS</sequence>